<evidence type="ECO:0000259" key="16">
    <source>
        <dbReference type="Pfam" id="PF01764"/>
    </source>
</evidence>
<dbReference type="GO" id="GO:0046872">
    <property type="term" value="F:metal ion binding"/>
    <property type="evidence" value="ECO:0007669"/>
    <property type="project" value="UniProtKB-KW"/>
</dbReference>
<evidence type="ECO:0000256" key="10">
    <source>
        <dbReference type="ARBA" id="ARBA00022989"/>
    </source>
</evidence>
<reference evidence="17 18" key="1">
    <citation type="journal article" date="2016" name="Mol. Biol. Evol.">
        <title>Comparative Genomics of Early-Diverging Mushroom-Forming Fungi Provides Insights into the Origins of Lignocellulose Decay Capabilities.</title>
        <authorList>
            <person name="Nagy L.G."/>
            <person name="Riley R."/>
            <person name="Tritt A."/>
            <person name="Adam C."/>
            <person name="Daum C."/>
            <person name="Floudas D."/>
            <person name="Sun H."/>
            <person name="Yadav J.S."/>
            <person name="Pangilinan J."/>
            <person name="Larsson K.H."/>
            <person name="Matsuura K."/>
            <person name="Barry K."/>
            <person name="Labutti K."/>
            <person name="Kuo R."/>
            <person name="Ohm R.A."/>
            <person name="Bhattacharya S.S."/>
            <person name="Shirouzu T."/>
            <person name="Yoshinaga Y."/>
            <person name="Martin F.M."/>
            <person name="Grigoriev I.V."/>
            <person name="Hibbett D.S."/>
        </authorList>
    </citation>
    <scope>NUCLEOTIDE SEQUENCE [LARGE SCALE GENOMIC DNA]</scope>
    <source>
        <strain evidence="17 18">HHB10207 ss-3</strain>
    </source>
</reference>
<dbReference type="EMBL" id="KV428135">
    <property type="protein sequence ID" value="KZT35567.1"/>
    <property type="molecule type" value="Genomic_DNA"/>
</dbReference>
<keyword evidence="18" id="KW-1185">Reference proteome</keyword>
<evidence type="ECO:0000313" key="17">
    <source>
        <dbReference type="EMBL" id="KZT35567.1"/>
    </source>
</evidence>
<evidence type="ECO:0000256" key="5">
    <source>
        <dbReference type="ARBA" id="ARBA00022692"/>
    </source>
</evidence>
<keyword evidence="3" id="KW-1003">Cell membrane</keyword>
<evidence type="ECO:0000256" key="6">
    <source>
        <dbReference type="ARBA" id="ARBA00022723"/>
    </source>
</evidence>
<feature type="compositionally biased region" description="Polar residues" evidence="15">
    <location>
        <begin position="282"/>
        <end position="300"/>
    </location>
</feature>
<keyword evidence="9" id="KW-0442">Lipid degradation</keyword>
<keyword evidence="4" id="KW-0597">Phosphoprotein</keyword>
<gene>
    <name evidence="17" type="ORF">SISSUDRAFT_1078906</name>
</gene>
<protein>
    <recommendedName>
        <fullName evidence="14">sn-1-specific diacylglycerol lipase</fullName>
        <ecNumber evidence="14">3.1.1.116</ecNumber>
    </recommendedName>
</protein>
<accession>A0A166AQF0</accession>
<keyword evidence="8" id="KW-0106">Calcium</keyword>
<evidence type="ECO:0000256" key="12">
    <source>
        <dbReference type="ARBA" id="ARBA00023136"/>
    </source>
</evidence>
<keyword evidence="11" id="KW-0443">Lipid metabolism</keyword>
<keyword evidence="5" id="KW-0812">Transmembrane</keyword>
<dbReference type="GO" id="GO:0005886">
    <property type="term" value="C:plasma membrane"/>
    <property type="evidence" value="ECO:0007669"/>
    <property type="project" value="UniProtKB-SubCell"/>
</dbReference>
<evidence type="ECO:0000256" key="4">
    <source>
        <dbReference type="ARBA" id="ARBA00022553"/>
    </source>
</evidence>
<dbReference type="InterPro" id="IPR029058">
    <property type="entry name" value="AB_hydrolase_fold"/>
</dbReference>
<dbReference type="GO" id="GO:0019369">
    <property type="term" value="P:arachidonate metabolic process"/>
    <property type="evidence" value="ECO:0007669"/>
    <property type="project" value="TreeGrafter"/>
</dbReference>
<keyword evidence="12" id="KW-0472">Membrane</keyword>
<evidence type="ECO:0000256" key="2">
    <source>
        <dbReference type="ARBA" id="ARBA00004651"/>
    </source>
</evidence>
<dbReference type="PANTHER" id="PTHR45792:SF8">
    <property type="entry name" value="DIACYLGLYCEROL LIPASE-ALPHA"/>
    <property type="match status" value="1"/>
</dbReference>
<dbReference type="EC" id="3.1.1.116" evidence="14"/>
<evidence type="ECO:0000256" key="11">
    <source>
        <dbReference type="ARBA" id="ARBA00023098"/>
    </source>
</evidence>
<dbReference type="Proteomes" id="UP000076798">
    <property type="component" value="Unassembled WGS sequence"/>
</dbReference>
<dbReference type="PANTHER" id="PTHR45792">
    <property type="entry name" value="DIACYLGLYCEROL LIPASE HOMOLOG-RELATED"/>
    <property type="match status" value="1"/>
</dbReference>
<evidence type="ECO:0000256" key="13">
    <source>
        <dbReference type="ARBA" id="ARBA00024531"/>
    </source>
</evidence>
<evidence type="ECO:0000256" key="3">
    <source>
        <dbReference type="ARBA" id="ARBA00022475"/>
    </source>
</evidence>
<evidence type="ECO:0000256" key="15">
    <source>
        <dbReference type="SAM" id="MobiDB-lite"/>
    </source>
</evidence>
<keyword evidence="6" id="KW-0479">Metal-binding</keyword>
<evidence type="ECO:0000256" key="1">
    <source>
        <dbReference type="ARBA" id="ARBA00001913"/>
    </source>
</evidence>
<comment type="cofactor">
    <cofactor evidence="1">
        <name>Ca(2+)</name>
        <dbReference type="ChEBI" id="CHEBI:29108"/>
    </cofactor>
</comment>
<evidence type="ECO:0000256" key="8">
    <source>
        <dbReference type="ARBA" id="ARBA00022837"/>
    </source>
</evidence>
<feature type="domain" description="Fungal lipase-type" evidence="16">
    <location>
        <begin position="390"/>
        <end position="561"/>
    </location>
</feature>
<evidence type="ECO:0000313" key="18">
    <source>
        <dbReference type="Proteomes" id="UP000076798"/>
    </source>
</evidence>
<sequence>MNNNFGRATRFGISAASAITSIGFSAAKYGTNIGFGIARGVTSTFANGVGTLIDYAVFGGDNGTGNVIGSAVTNVFNLAETMALAPILLGESVTSTSLVAASGSLDVLASLFETDDASFSLASFVQLVRREWNSPVLEEHLPPERYSVAAVARALVAWAAIQSVTHEYQESIWHTSLRELSEEVLSASQQADTTSPSAPLTPKSSQIHVTQDTLLPDNGGQILMADIGENKAAGTGTSQGSTPHSESRVDLLMTLRRFSKMVLAGYGGPSLIFFGVPLSPQSTSTAGNSERSADPESSSKSNEETLFANVMHAAQADRGRSQSSTAVQDNKNFSWWNVLLGKHDQEIFESFAFTPADSATITPQATATVGSGSSMPRYWILTDHARRQVVVVLRGTMSINELAVDLTCDPEPFSPVSSSRMEDWSPEEDVPGFLSAGAQETSSQTPEGFQVHSGIKRLAYTMGSKGGPLHMAVRGALRRNDGYELVLCGHSLGAGVAAMLALMWADPNTCLTVRSSGLPSDRRTSAFLFAPPCLTSLGLSTLCTSLITSLVYSHDVVSRLSLGSVRDLTRAAMWLCAGKNDETPLAISTRALKLNSRFRGNVDEESEINWFLSLRKTLEANMGMAHLYPPGRVLWAVRRKDLSQDDQNSSHDQEGLRLFEVTAVDKVFSQIVFSRDMLGSHMPHQYDRIIHELV</sequence>
<evidence type="ECO:0000256" key="9">
    <source>
        <dbReference type="ARBA" id="ARBA00022963"/>
    </source>
</evidence>
<name>A0A166AQF0_9AGAM</name>
<proteinExistence type="predicted"/>
<feature type="region of interest" description="Disordered" evidence="15">
    <location>
        <begin position="282"/>
        <end position="302"/>
    </location>
</feature>
<dbReference type="InterPro" id="IPR052214">
    <property type="entry name" value="DAG_Lipase-Related"/>
</dbReference>
<comment type="subcellular location">
    <subcellularLocation>
        <location evidence="2">Cell membrane</location>
        <topology evidence="2">Multi-pass membrane protein</topology>
    </subcellularLocation>
</comment>
<evidence type="ECO:0000256" key="7">
    <source>
        <dbReference type="ARBA" id="ARBA00022801"/>
    </source>
</evidence>
<dbReference type="GO" id="GO:0016298">
    <property type="term" value="F:lipase activity"/>
    <property type="evidence" value="ECO:0007669"/>
    <property type="project" value="TreeGrafter"/>
</dbReference>
<dbReference type="AlphaFoldDB" id="A0A166AQF0"/>
<keyword evidence="10" id="KW-1133">Transmembrane helix</keyword>
<dbReference type="OrthoDB" id="438440at2759"/>
<dbReference type="GO" id="GO:0046340">
    <property type="term" value="P:diacylglycerol catabolic process"/>
    <property type="evidence" value="ECO:0007669"/>
    <property type="project" value="TreeGrafter"/>
</dbReference>
<keyword evidence="7 17" id="KW-0378">Hydrolase</keyword>
<evidence type="ECO:0000256" key="14">
    <source>
        <dbReference type="ARBA" id="ARBA00026104"/>
    </source>
</evidence>
<dbReference type="InterPro" id="IPR002921">
    <property type="entry name" value="Fungal_lipase-type"/>
</dbReference>
<dbReference type="SUPFAM" id="SSF53474">
    <property type="entry name" value="alpha/beta-Hydrolases"/>
    <property type="match status" value="1"/>
</dbReference>
<comment type="catalytic activity">
    <reaction evidence="13">
        <text>a 1,2-diacyl-sn-glycerol + H2O = a 2-acylglycerol + a fatty acid + H(+)</text>
        <dbReference type="Rhea" id="RHEA:33275"/>
        <dbReference type="ChEBI" id="CHEBI:15377"/>
        <dbReference type="ChEBI" id="CHEBI:15378"/>
        <dbReference type="ChEBI" id="CHEBI:17389"/>
        <dbReference type="ChEBI" id="CHEBI:17815"/>
        <dbReference type="ChEBI" id="CHEBI:28868"/>
        <dbReference type="EC" id="3.1.1.116"/>
    </reaction>
    <physiologicalReaction direction="left-to-right" evidence="13">
        <dbReference type="Rhea" id="RHEA:33276"/>
    </physiologicalReaction>
</comment>
<dbReference type="Pfam" id="PF01764">
    <property type="entry name" value="Lipase_3"/>
    <property type="match status" value="1"/>
</dbReference>
<dbReference type="CDD" id="cd00519">
    <property type="entry name" value="Lipase_3"/>
    <property type="match status" value="1"/>
</dbReference>
<dbReference type="Gene3D" id="3.40.50.1820">
    <property type="entry name" value="alpha/beta hydrolase"/>
    <property type="match status" value="1"/>
</dbReference>
<organism evidence="17 18">
    <name type="scientific">Sistotremastrum suecicum HHB10207 ss-3</name>
    <dbReference type="NCBI Taxonomy" id="1314776"/>
    <lineage>
        <taxon>Eukaryota</taxon>
        <taxon>Fungi</taxon>
        <taxon>Dikarya</taxon>
        <taxon>Basidiomycota</taxon>
        <taxon>Agaricomycotina</taxon>
        <taxon>Agaricomycetes</taxon>
        <taxon>Sistotremastrales</taxon>
        <taxon>Sistotremastraceae</taxon>
        <taxon>Sistotremastrum</taxon>
    </lineage>
</organism>